<sequence>MCHALLQTPSFCALLRRIDEDLARAVRDRGCCHCGEPLHSTDYPRKPRGCPAAARVECDTRLSLCCADCRRRTTPESVRFVDRRVYLSIIVVLRSSRTHGVCLDGLPQVGWATLKRWRQWWSEAFPSTPVGRWLRGRLQPSPEPFVYPDCLLQAVQHHTQDERLIAILRLLLNPI</sequence>
<name>A0ABN9JFF9_9RALS</name>
<dbReference type="Proteomes" id="UP001189813">
    <property type="component" value="Unassembled WGS sequence"/>
</dbReference>
<evidence type="ECO:0000313" key="1">
    <source>
        <dbReference type="EMBL" id="CAJ0809738.1"/>
    </source>
</evidence>
<dbReference type="EMBL" id="CATZBU010000033">
    <property type="protein sequence ID" value="CAJ0809738.1"/>
    <property type="molecule type" value="Genomic_DNA"/>
</dbReference>
<protein>
    <recommendedName>
        <fullName evidence="3">Transposase</fullName>
    </recommendedName>
</protein>
<evidence type="ECO:0000313" key="2">
    <source>
        <dbReference type="Proteomes" id="UP001189813"/>
    </source>
</evidence>
<proteinExistence type="predicted"/>
<gene>
    <name evidence="1" type="ORF">LMG19083_05010</name>
</gene>
<comment type="caution">
    <text evidence="1">The sequence shown here is derived from an EMBL/GenBank/DDBJ whole genome shotgun (WGS) entry which is preliminary data.</text>
</comment>
<reference evidence="1 2" key="1">
    <citation type="submission" date="2023-07" db="EMBL/GenBank/DDBJ databases">
        <authorList>
            <person name="Peeters C."/>
        </authorList>
    </citation>
    <scope>NUCLEOTIDE SEQUENCE [LARGE SCALE GENOMIC DNA]</scope>
    <source>
        <strain evidence="1 2">LMG 19083</strain>
    </source>
</reference>
<keyword evidence="2" id="KW-1185">Reference proteome</keyword>
<organism evidence="1 2">
    <name type="scientific">Ralstonia psammae</name>
    <dbReference type="NCBI Taxonomy" id="3058598"/>
    <lineage>
        <taxon>Bacteria</taxon>
        <taxon>Pseudomonadati</taxon>
        <taxon>Pseudomonadota</taxon>
        <taxon>Betaproteobacteria</taxon>
        <taxon>Burkholderiales</taxon>
        <taxon>Burkholderiaceae</taxon>
        <taxon>Ralstonia</taxon>
    </lineage>
</organism>
<evidence type="ECO:0008006" key="3">
    <source>
        <dbReference type="Google" id="ProtNLM"/>
    </source>
</evidence>
<accession>A0ABN9JFF9</accession>